<dbReference type="Gene3D" id="3.40.50.200">
    <property type="entry name" value="Peptidase S8/S53 domain"/>
    <property type="match status" value="1"/>
</dbReference>
<dbReference type="GO" id="GO:0004252">
    <property type="term" value="F:serine-type endopeptidase activity"/>
    <property type="evidence" value="ECO:0007669"/>
    <property type="project" value="InterPro"/>
</dbReference>
<protein>
    <recommendedName>
        <fullName evidence="1">Peptidase S8/S53 domain-containing protein</fullName>
    </recommendedName>
</protein>
<sequence>MAKARNTPPHANPCCRSFLIVSTSCIVLRSAFSFRLLGRRIPIGNGTSCQQAVNKHCLIFVSSAGNSRPILSTVSAPGSTYSSIISVGAYVSPAMNSAHSVVESPSEGIKYT</sequence>
<dbReference type="STRING" id="3818.A0A445EFF9"/>
<dbReference type="Pfam" id="PF00082">
    <property type="entry name" value="Peptidase_S8"/>
    <property type="match status" value="1"/>
</dbReference>
<keyword evidence="3" id="KW-1185">Reference proteome</keyword>
<dbReference type="InterPro" id="IPR000209">
    <property type="entry name" value="Peptidase_S8/S53_dom"/>
</dbReference>
<proteinExistence type="predicted"/>
<reference evidence="2 3" key="1">
    <citation type="submission" date="2019-01" db="EMBL/GenBank/DDBJ databases">
        <title>Sequencing of cultivated peanut Arachis hypogaea provides insights into genome evolution and oil improvement.</title>
        <authorList>
            <person name="Chen X."/>
        </authorList>
    </citation>
    <scope>NUCLEOTIDE SEQUENCE [LARGE SCALE GENOMIC DNA]</scope>
    <source>
        <strain evidence="3">cv. Fuhuasheng</strain>
        <tissue evidence="2">Leaves</tissue>
    </source>
</reference>
<dbReference type="AlphaFoldDB" id="A0A445EFF9"/>
<feature type="domain" description="Peptidase S8/S53" evidence="1">
    <location>
        <begin position="45"/>
        <end position="92"/>
    </location>
</feature>
<evidence type="ECO:0000259" key="1">
    <source>
        <dbReference type="Pfam" id="PF00082"/>
    </source>
</evidence>
<evidence type="ECO:0000313" key="3">
    <source>
        <dbReference type="Proteomes" id="UP000289738"/>
    </source>
</evidence>
<dbReference type="GO" id="GO:0006508">
    <property type="term" value="P:proteolysis"/>
    <property type="evidence" value="ECO:0007669"/>
    <property type="project" value="InterPro"/>
</dbReference>
<dbReference type="InterPro" id="IPR036852">
    <property type="entry name" value="Peptidase_S8/S53_dom_sf"/>
</dbReference>
<gene>
    <name evidence="2" type="ORF">Ahy_A02g008778</name>
</gene>
<name>A0A445EFF9_ARAHY</name>
<dbReference type="Proteomes" id="UP000289738">
    <property type="component" value="Chromosome A02"/>
</dbReference>
<comment type="caution">
    <text evidence="2">The sequence shown here is derived from an EMBL/GenBank/DDBJ whole genome shotgun (WGS) entry which is preliminary data.</text>
</comment>
<dbReference type="EMBL" id="SDMP01000002">
    <property type="protein sequence ID" value="RYR74151.1"/>
    <property type="molecule type" value="Genomic_DNA"/>
</dbReference>
<dbReference type="SUPFAM" id="SSF52743">
    <property type="entry name" value="Subtilisin-like"/>
    <property type="match status" value="1"/>
</dbReference>
<organism evidence="2 3">
    <name type="scientific">Arachis hypogaea</name>
    <name type="common">Peanut</name>
    <dbReference type="NCBI Taxonomy" id="3818"/>
    <lineage>
        <taxon>Eukaryota</taxon>
        <taxon>Viridiplantae</taxon>
        <taxon>Streptophyta</taxon>
        <taxon>Embryophyta</taxon>
        <taxon>Tracheophyta</taxon>
        <taxon>Spermatophyta</taxon>
        <taxon>Magnoliopsida</taxon>
        <taxon>eudicotyledons</taxon>
        <taxon>Gunneridae</taxon>
        <taxon>Pentapetalae</taxon>
        <taxon>rosids</taxon>
        <taxon>fabids</taxon>
        <taxon>Fabales</taxon>
        <taxon>Fabaceae</taxon>
        <taxon>Papilionoideae</taxon>
        <taxon>50 kb inversion clade</taxon>
        <taxon>dalbergioids sensu lato</taxon>
        <taxon>Dalbergieae</taxon>
        <taxon>Pterocarpus clade</taxon>
        <taxon>Arachis</taxon>
    </lineage>
</organism>
<evidence type="ECO:0000313" key="2">
    <source>
        <dbReference type="EMBL" id="RYR74151.1"/>
    </source>
</evidence>
<accession>A0A445EFF9</accession>